<dbReference type="Pfam" id="PF00005">
    <property type="entry name" value="ABC_tran"/>
    <property type="match status" value="1"/>
</dbReference>
<dbReference type="GO" id="GO:0016887">
    <property type="term" value="F:ATP hydrolysis activity"/>
    <property type="evidence" value="ECO:0007669"/>
    <property type="project" value="InterPro"/>
</dbReference>
<sequence length="259" mass="28382">MLEVQNAKKYFGGVKAVDDVSLTVKRGSITGLIGANGAGKTTLFNVISGFCSLDGGKIFYQGESIGNLPPYVIAGKGIVRTFQTPKGFPKMTVMENMLVFVKDKNSGIWPAISARKKIAQREQEYVLKAREILNHIGMENKENSWVSELSAGELKLLEFVRPLMAEPQVFLLDEPAAGINPANLCGLIDLIQGLSRRGYTFLIVDHNLKFIMSICDFIYVMADGRLICSGVPEEVAHDERVIESYIGKKGTGEEACFPA</sequence>
<dbReference type="PANTHER" id="PTHR45772">
    <property type="entry name" value="CONSERVED COMPONENT OF ABC TRANSPORTER FOR NATURAL AMINO ACIDS-RELATED"/>
    <property type="match status" value="1"/>
</dbReference>
<evidence type="ECO:0000313" key="6">
    <source>
        <dbReference type="Proteomes" id="UP000323521"/>
    </source>
</evidence>
<keyword evidence="3" id="KW-0067">ATP-binding</keyword>
<accession>A0A3G1KZE0</accession>
<protein>
    <recommendedName>
        <fullName evidence="4">ABC transporter domain-containing protein</fullName>
    </recommendedName>
</protein>
<feature type="domain" description="ABC transporter" evidence="4">
    <location>
        <begin position="2"/>
        <end position="248"/>
    </location>
</feature>
<dbReference type="Proteomes" id="UP000323521">
    <property type="component" value="Chromosome"/>
</dbReference>
<name>A0A3G1KZE0_FORW1</name>
<dbReference type="GO" id="GO:0005886">
    <property type="term" value="C:plasma membrane"/>
    <property type="evidence" value="ECO:0007669"/>
    <property type="project" value="TreeGrafter"/>
</dbReference>
<dbReference type="OrthoDB" id="9805514at2"/>
<dbReference type="SUPFAM" id="SSF52540">
    <property type="entry name" value="P-loop containing nucleoside triphosphate hydrolases"/>
    <property type="match status" value="1"/>
</dbReference>
<dbReference type="Pfam" id="PF12399">
    <property type="entry name" value="BCA_ABC_TP_C"/>
    <property type="match status" value="1"/>
</dbReference>
<evidence type="ECO:0000256" key="3">
    <source>
        <dbReference type="ARBA" id="ARBA00022840"/>
    </source>
</evidence>
<dbReference type="InterPro" id="IPR032823">
    <property type="entry name" value="BCA_ABC_TP_C"/>
</dbReference>
<dbReference type="InterPro" id="IPR051120">
    <property type="entry name" value="ABC_AA/LPS_Transport"/>
</dbReference>
<evidence type="ECO:0000256" key="1">
    <source>
        <dbReference type="ARBA" id="ARBA00022448"/>
    </source>
</evidence>
<dbReference type="PROSITE" id="PS50893">
    <property type="entry name" value="ABC_TRANSPORTER_2"/>
    <property type="match status" value="1"/>
</dbReference>
<organism evidence="5 6">
    <name type="scientific">Formimonas warabiya</name>
    <dbReference type="NCBI Taxonomy" id="1761012"/>
    <lineage>
        <taxon>Bacteria</taxon>
        <taxon>Bacillati</taxon>
        <taxon>Bacillota</taxon>
        <taxon>Clostridia</taxon>
        <taxon>Eubacteriales</taxon>
        <taxon>Peptococcaceae</taxon>
        <taxon>Candidatus Formimonas</taxon>
    </lineage>
</organism>
<dbReference type="CDD" id="cd03219">
    <property type="entry name" value="ABC_Mj1267_LivG_branched"/>
    <property type="match status" value="1"/>
</dbReference>
<dbReference type="InterPro" id="IPR003439">
    <property type="entry name" value="ABC_transporter-like_ATP-bd"/>
</dbReference>
<dbReference type="GO" id="GO:0005524">
    <property type="term" value="F:ATP binding"/>
    <property type="evidence" value="ECO:0007669"/>
    <property type="project" value="UniProtKB-KW"/>
</dbReference>
<keyword evidence="6" id="KW-1185">Reference proteome</keyword>
<keyword evidence="1" id="KW-0813">Transport</keyword>
<keyword evidence="2" id="KW-0547">Nucleotide-binding</keyword>
<dbReference type="AlphaFoldDB" id="A0A3G1KZE0"/>
<gene>
    <name evidence="5" type="ORF">DCMF_26080</name>
</gene>
<dbReference type="RefSeq" id="WP_148137141.1">
    <property type="nucleotide sequence ID" value="NZ_CP017634.1"/>
</dbReference>
<dbReference type="EMBL" id="CP017634">
    <property type="protein sequence ID" value="ATW27759.1"/>
    <property type="molecule type" value="Genomic_DNA"/>
</dbReference>
<dbReference type="PANTHER" id="PTHR45772:SF9">
    <property type="entry name" value="CONSERVED COMPONENT OF ABC TRANSPORTER FOR NATURAL AMINO ACIDS"/>
    <property type="match status" value="1"/>
</dbReference>
<evidence type="ECO:0000256" key="2">
    <source>
        <dbReference type="ARBA" id="ARBA00022741"/>
    </source>
</evidence>
<dbReference type="Gene3D" id="3.40.50.300">
    <property type="entry name" value="P-loop containing nucleotide triphosphate hydrolases"/>
    <property type="match status" value="1"/>
</dbReference>
<reference evidence="5 6" key="1">
    <citation type="submission" date="2016-10" db="EMBL/GenBank/DDBJ databases">
        <title>Complete Genome Sequence of Peptococcaceae strain DCMF.</title>
        <authorList>
            <person name="Edwards R.J."/>
            <person name="Holland S.I."/>
            <person name="Deshpande N.P."/>
            <person name="Wong Y.K."/>
            <person name="Ertan H."/>
            <person name="Manefield M."/>
            <person name="Russell T.L."/>
            <person name="Lee M.J."/>
        </authorList>
    </citation>
    <scope>NUCLEOTIDE SEQUENCE [LARGE SCALE GENOMIC DNA]</scope>
    <source>
        <strain evidence="5 6">DCMF</strain>
    </source>
</reference>
<evidence type="ECO:0000313" key="5">
    <source>
        <dbReference type="EMBL" id="ATW27759.1"/>
    </source>
</evidence>
<dbReference type="KEGG" id="fwa:DCMF_26080"/>
<evidence type="ECO:0000259" key="4">
    <source>
        <dbReference type="PROSITE" id="PS50893"/>
    </source>
</evidence>
<dbReference type="InterPro" id="IPR027417">
    <property type="entry name" value="P-loop_NTPase"/>
</dbReference>
<proteinExistence type="predicted"/>